<name>A0A559M882_9HELO</name>
<comment type="caution">
    <text evidence="2">The sequence shown here is derived from an EMBL/GenBank/DDBJ whole genome shotgun (WGS) entry which is preliminary data.</text>
</comment>
<dbReference type="Pfam" id="PF20150">
    <property type="entry name" value="2EXR"/>
    <property type="match status" value="1"/>
</dbReference>
<dbReference type="EMBL" id="QGML01001385">
    <property type="protein sequence ID" value="TVY89157.1"/>
    <property type="molecule type" value="Genomic_DNA"/>
</dbReference>
<dbReference type="AlphaFoldDB" id="A0A559M882"/>
<accession>A0A559M882</accession>
<organism evidence="2 3">
    <name type="scientific">Lachnellula willkommii</name>
    <dbReference type="NCBI Taxonomy" id="215461"/>
    <lineage>
        <taxon>Eukaryota</taxon>
        <taxon>Fungi</taxon>
        <taxon>Dikarya</taxon>
        <taxon>Ascomycota</taxon>
        <taxon>Pezizomycotina</taxon>
        <taxon>Leotiomycetes</taxon>
        <taxon>Helotiales</taxon>
        <taxon>Lachnaceae</taxon>
        <taxon>Lachnellula</taxon>
    </lineage>
</organism>
<dbReference type="Proteomes" id="UP000315522">
    <property type="component" value="Unassembled WGS sequence"/>
</dbReference>
<protein>
    <recommendedName>
        <fullName evidence="1">2EXR domain-containing protein</fullName>
    </recommendedName>
</protein>
<evidence type="ECO:0000313" key="2">
    <source>
        <dbReference type="EMBL" id="TVY89157.1"/>
    </source>
</evidence>
<keyword evidence="3" id="KW-1185">Reference proteome</keyword>
<evidence type="ECO:0000313" key="3">
    <source>
        <dbReference type="Proteomes" id="UP000315522"/>
    </source>
</evidence>
<sequence length="226" mass="26214">MSLANVETIHQPTDFTLFPQLPSELRLKIWEEMLPGPRDVEIEYHMDYTTVNEKKISKFTGWTSHEPVPVGLHICQESRQEALVHYQPSFGSYFHPSKIYFNFSRDTLLFGVSDPGSTYLLDVFLGGGFHGANDVEKLLSMVLYISEDSYGRRYFIWNEIRLFTSLRELKIMVWEADLSSDEIMRHYRSTLRNVKIAHPEWRSPSISIISAETGTTWGNLELEEAE</sequence>
<proteinExistence type="predicted"/>
<dbReference type="PANTHER" id="PTHR35910:SF1">
    <property type="entry name" value="2EXR DOMAIN-CONTAINING PROTEIN"/>
    <property type="match status" value="1"/>
</dbReference>
<reference evidence="2 3" key="1">
    <citation type="submission" date="2018-05" db="EMBL/GenBank/DDBJ databases">
        <title>Genome sequencing and assembly of the regulated plant pathogen Lachnellula willkommii and related sister species for the development of diagnostic species identification markers.</title>
        <authorList>
            <person name="Giroux E."/>
            <person name="Bilodeau G."/>
        </authorList>
    </citation>
    <scope>NUCLEOTIDE SEQUENCE [LARGE SCALE GENOMIC DNA]</scope>
    <source>
        <strain evidence="2 3">CBS 172.35</strain>
    </source>
</reference>
<gene>
    <name evidence="2" type="ORF">LAWI1_G005800</name>
</gene>
<evidence type="ECO:0000259" key="1">
    <source>
        <dbReference type="Pfam" id="PF20150"/>
    </source>
</evidence>
<dbReference type="InterPro" id="IPR045518">
    <property type="entry name" value="2EXR"/>
</dbReference>
<dbReference type="PANTHER" id="PTHR35910">
    <property type="entry name" value="2EXR DOMAIN-CONTAINING PROTEIN"/>
    <property type="match status" value="1"/>
</dbReference>
<feature type="domain" description="2EXR" evidence="1">
    <location>
        <begin position="15"/>
        <end position="108"/>
    </location>
</feature>